<name>A0A2M8FAE1_9BACT</name>
<dbReference type="AlphaFoldDB" id="A0A2M8FAE1"/>
<gene>
    <name evidence="3" type="ORF">CO030_01515</name>
</gene>
<dbReference type="InterPro" id="IPR054539">
    <property type="entry name" value="Beta-prop_PDH"/>
</dbReference>
<feature type="transmembrane region" description="Helical" evidence="1">
    <location>
        <begin position="6"/>
        <end position="25"/>
    </location>
</feature>
<dbReference type="InterPro" id="IPR011041">
    <property type="entry name" value="Quinoprot_gluc/sorb_DH_b-prop"/>
</dbReference>
<dbReference type="PANTHER" id="PTHR19328">
    <property type="entry name" value="HEDGEHOG-INTERACTING PROTEIN"/>
    <property type="match status" value="1"/>
</dbReference>
<proteinExistence type="predicted"/>
<evidence type="ECO:0000256" key="1">
    <source>
        <dbReference type="SAM" id="Phobius"/>
    </source>
</evidence>
<dbReference type="Gene3D" id="2.120.10.30">
    <property type="entry name" value="TolB, C-terminal domain"/>
    <property type="match status" value="1"/>
</dbReference>
<dbReference type="PANTHER" id="PTHR19328:SF40">
    <property type="entry name" value="BLL0591 PROTEIN"/>
    <property type="match status" value="1"/>
</dbReference>
<reference evidence="4" key="1">
    <citation type="submission" date="2017-09" db="EMBL/GenBank/DDBJ databases">
        <title>Depth-based differentiation of microbial function through sediment-hosted aquifers and enrichment of novel symbionts in the deep terrestrial subsurface.</title>
        <authorList>
            <person name="Probst A.J."/>
            <person name="Ladd B."/>
            <person name="Jarett J.K."/>
            <person name="Geller-Mcgrath D.E."/>
            <person name="Sieber C.M.K."/>
            <person name="Emerson J.B."/>
            <person name="Anantharaman K."/>
            <person name="Thomas B.C."/>
            <person name="Malmstrom R."/>
            <person name="Stieglmeier M."/>
            <person name="Klingl A."/>
            <person name="Woyke T."/>
            <person name="Ryan C.M."/>
            <person name="Banfield J.F."/>
        </authorList>
    </citation>
    <scope>NUCLEOTIDE SEQUENCE [LARGE SCALE GENOMIC DNA]</scope>
</reference>
<feature type="domain" description="Pyrroloquinoline quinone-dependent pyranose dehydrogenase beta-propeller" evidence="2">
    <location>
        <begin position="66"/>
        <end position="401"/>
    </location>
</feature>
<keyword evidence="1" id="KW-0472">Membrane</keyword>
<accession>A0A2M8FAE1</accession>
<organism evidence="3 4">
    <name type="scientific">Candidatus Magasanikbacteria bacterium CG_4_9_14_0_2_um_filter_42_11</name>
    <dbReference type="NCBI Taxonomy" id="1974643"/>
    <lineage>
        <taxon>Bacteria</taxon>
        <taxon>Candidatus Magasanikiibacteriota</taxon>
    </lineage>
</organism>
<dbReference type="Pfam" id="PF22807">
    <property type="entry name" value="TrAA12"/>
    <property type="match status" value="1"/>
</dbReference>
<protein>
    <recommendedName>
        <fullName evidence="2">Pyrroloquinoline quinone-dependent pyranose dehydrogenase beta-propeller domain-containing protein</fullName>
    </recommendedName>
</protein>
<dbReference type="Proteomes" id="UP000231456">
    <property type="component" value="Unassembled WGS sequence"/>
</dbReference>
<dbReference type="EMBL" id="PFRH01000054">
    <property type="protein sequence ID" value="PJC52700.1"/>
    <property type="molecule type" value="Genomic_DNA"/>
</dbReference>
<dbReference type="SUPFAM" id="SSF50952">
    <property type="entry name" value="Soluble quinoprotein glucose dehydrogenase"/>
    <property type="match status" value="1"/>
</dbReference>
<keyword evidence="1" id="KW-0812">Transmembrane</keyword>
<evidence type="ECO:0000313" key="4">
    <source>
        <dbReference type="Proteomes" id="UP000231456"/>
    </source>
</evidence>
<keyword evidence="1" id="KW-1133">Transmembrane helix</keyword>
<comment type="caution">
    <text evidence="3">The sequence shown here is derived from an EMBL/GenBank/DDBJ whole genome shotgun (WGS) entry which is preliminary data.</text>
</comment>
<dbReference type="InterPro" id="IPR011042">
    <property type="entry name" value="6-blade_b-propeller_TolB-like"/>
</dbReference>
<evidence type="ECO:0000259" key="2">
    <source>
        <dbReference type="Pfam" id="PF22807"/>
    </source>
</evidence>
<evidence type="ECO:0000313" key="3">
    <source>
        <dbReference type="EMBL" id="PJC52700.1"/>
    </source>
</evidence>
<sequence length="525" mass="57640">MKHSHFWTIFIICTLLFLGIAWFFFSHYRALAPVLLPPPRDITEDIPSVNDEPGNSINATDIPLTLPEGFTIEVLAKEVIGARVLALGPHGYIWVSQMQEGVISHVSPEGIVEEVFTGLNHPHGLAFEITNPSLLYIAEETQISKVDIDSADKTFEKVAALPEGGRHVSRTIKFGPDGSLYVSIGSTCDVCEEEDAQVASIQKVNIETGELTPVATGLRNSVFFAWHEVDGSMWSTEMGRDKLGEDLPPDEINTIEAGKKYGWPICYGNNIHDIDFDQKEYIINPCGRDTPPRIELPAHVAPLGIGIIPESTVWPEEYWYDFIVAEHGSWNSPNPVGYQLVRVPVTTDSEGALVVESPEPFISGWLTEDGRALGRPVDVLIRPEGVMYVSDDKAGVIYKISYQSKAMQQEAIDDMVRLDGLMPAGTLPLSTAETNFTIIGEARGTMFFEASFPVELVDDTGLVIASGLATATGDWMTEDFVSMSIALHYTSLPTTPTGILRLHRDNPSGLSENDLMISFPVVFSS</sequence>